<dbReference type="AlphaFoldDB" id="A0AAD5XLS9"/>
<feature type="region of interest" description="Disordered" evidence="3">
    <location>
        <begin position="1"/>
        <end position="23"/>
    </location>
</feature>
<keyword evidence="4" id="KW-0472">Membrane</keyword>
<dbReference type="PANTHER" id="PTHR43248">
    <property type="entry name" value="2-SUCCINYL-6-HYDROXY-2,4-CYCLOHEXADIENE-1-CARBOXYLATE SYNTHASE"/>
    <property type="match status" value="1"/>
</dbReference>
<keyword evidence="4" id="KW-1133">Transmembrane helix</keyword>
<keyword evidence="8" id="KW-1185">Reference proteome</keyword>
<evidence type="ECO:0000313" key="8">
    <source>
        <dbReference type="Proteomes" id="UP001212152"/>
    </source>
</evidence>
<dbReference type="PANTHER" id="PTHR43248:SF25">
    <property type="entry name" value="AB HYDROLASE-1 DOMAIN-CONTAINING PROTEIN-RELATED"/>
    <property type="match status" value="1"/>
</dbReference>
<dbReference type="Pfam" id="PF08386">
    <property type="entry name" value="Abhydrolase_4"/>
    <property type="match status" value="1"/>
</dbReference>
<comment type="similarity">
    <text evidence="1">Belongs to the peptidase S33 family.</text>
</comment>
<dbReference type="SUPFAM" id="SSF53474">
    <property type="entry name" value="alpha/beta-Hydrolases"/>
    <property type="match status" value="1"/>
</dbReference>
<evidence type="ECO:0000259" key="5">
    <source>
        <dbReference type="Pfam" id="PF00561"/>
    </source>
</evidence>
<dbReference type="GO" id="GO:0016787">
    <property type="term" value="F:hydrolase activity"/>
    <property type="evidence" value="ECO:0007669"/>
    <property type="project" value="UniProtKB-KW"/>
</dbReference>
<evidence type="ECO:0000259" key="6">
    <source>
        <dbReference type="Pfam" id="PF08386"/>
    </source>
</evidence>
<keyword evidence="2" id="KW-0378">Hydrolase</keyword>
<sequence length="595" mass="64199">MSRTAETEPLLRNANSDEEREEDDAAVTAAAAATRKRKVLLAIAAVLGVLLIALGVSILVVELLKRGKTHGDDGKHHRTGIHWKPCQSGDKKFLCGTLSVPLDHAIPDGERIDIGMKKLPVAQGSKRLGSMLIDPGGPGGSGIELVEGAGEGISMIIGGTYDIIGFDPRGVGLSQPIRCFEDANFHRAFDSTFPTSVETIVAREQLRGLLCAKNAGKILPYMSTAAVARDMKMIMLAEGDEELNYWGYSYGSILGQTFVNMFPELVGRVIIDGVVNPYAWAEGWGFWLNPKTKQLDWLTHAAEGVAGFASLCEEAGAKRCALATSGNVAKRIQAISTKLALEPIPAVDAEVPGVVDDATLRHLLFRMIYQPAKWPVLAEALDQADRRNATLLQDLYASPPEDRCPLYDQPLLEPLLGISCSDGPVPPPFNKGELKHDIAKVNEQYPYGGDFSALARIGCSFWPGVAKERFSGPWNATTKNPVLILSNAFDPVTPLESARIAHASLAGSRLVVKTNAYGHCSPSMPSKCTNKIIRAYFADGTVPEHDVTNCTSDASPFAAPAHSSLFARGMSDVEEPDMTIHDALTDIWQKVMMKA</sequence>
<feature type="domain" description="AB hydrolase-1" evidence="5">
    <location>
        <begin position="133"/>
        <end position="289"/>
    </location>
</feature>
<evidence type="ECO:0000256" key="4">
    <source>
        <dbReference type="SAM" id="Phobius"/>
    </source>
</evidence>
<dbReference type="InterPro" id="IPR051601">
    <property type="entry name" value="Serine_prot/Carboxylest_S33"/>
</dbReference>
<dbReference type="InterPro" id="IPR000073">
    <property type="entry name" value="AB_hydrolase_1"/>
</dbReference>
<evidence type="ECO:0000256" key="2">
    <source>
        <dbReference type="ARBA" id="ARBA00022801"/>
    </source>
</evidence>
<dbReference type="Proteomes" id="UP001212152">
    <property type="component" value="Unassembled WGS sequence"/>
</dbReference>
<dbReference type="InterPro" id="IPR013595">
    <property type="entry name" value="Pept_S33_TAP-like_C"/>
</dbReference>
<organism evidence="7 8">
    <name type="scientific">Geranomyces variabilis</name>
    <dbReference type="NCBI Taxonomy" id="109894"/>
    <lineage>
        <taxon>Eukaryota</taxon>
        <taxon>Fungi</taxon>
        <taxon>Fungi incertae sedis</taxon>
        <taxon>Chytridiomycota</taxon>
        <taxon>Chytridiomycota incertae sedis</taxon>
        <taxon>Chytridiomycetes</taxon>
        <taxon>Spizellomycetales</taxon>
        <taxon>Powellomycetaceae</taxon>
        <taxon>Geranomyces</taxon>
    </lineage>
</organism>
<dbReference type="InterPro" id="IPR029058">
    <property type="entry name" value="AB_hydrolase_fold"/>
</dbReference>
<dbReference type="Pfam" id="PF00561">
    <property type="entry name" value="Abhydrolase_1"/>
    <property type="match status" value="1"/>
</dbReference>
<keyword evidence="4" id="KW-0812">Transmembrane</keyword>
<evidence type="ECO:0000313" key="7">
    <source>
        <dbReference type="EMBL" id="KAJ3176209.1"/>
    </source>
</evidence>
<name>A0AAD5XLS9_9FUNG</name>
<feature type="domain" description="Peptidase S33 tripeptidyl aminopeptidase-like C-terminal" evidence="6">
    <location>
        <begin position="446"/>
        <end position="548"/>
    </location>
</feature>
<proteinExistence type="inferred from homology"/>
<comment type="caution">
    <text evidence="7">The sequence shown here is derived from an EMBL/GenBank/DDBJ whole genome shotgun (WGS) entry which is preliminary data.</text>
</comment>
<feature type="transmembrane region" description="Helical" evidence="4">
    <location>
        <begin position="39"/>
        <end position="61"/>
    </location>
</feature>
<dbReference type="Gene3D" id="3.40.50.1820">
    <property type="entry name" value="alpha/beta hydrolase"/>
    <property type="match status" value="1"/>
</dbReference>
<evidence type="ECO:0000256" key="3">
    <source>
        <dbReference type="SAM" id="MobiDB-lite"/>
    </source>
</evidence>
<reference evidence="7" key="1">
    <citation type="submission" date="2020-05" db="EMBL/GenBank/DDBJ databases">
        <title>Phylogenomic resolution of chytrid fungi.</title>
        <authorList>
            <person name="Stajich J.E."/>
            <person name="Amses K."/>
            <person name="Simmons R."/>
            <person name="Seto K."/>
            <person name="Myers J."/>
            <person name="Bonds A."/>
            <person name="Quandt C.A."/>
            <person name="Barry K."/>
            <person name="Liu P."/>
            <person name="Grigoriev I."/>
            <person name="Longcore J.E."/>
            <person name="James T.Y."/>
        </authorList>
    </citation>
    <scope>NUCLEOTIDE SEQUENCE</scope>
    <source>
        <strain evidence="7">JEL0379</strain>
    </source>
</reference>
<dbReference type="EMBL" id="JADGJQ010000043">
    <property type="protein sequence ID" value="KAJ3176209.1"/>
    <property type="molecule type" value="Genomic_DNA"/>
</dbReference>
<gene>
    <name evidence="7" type="ORF">HDU87_005424</name>
</gene>
<accession>A0AAD5XLS9</accession>
<protein>
    <submittedName>
        <fullName evidence="7">Uncharacterized protein</fullName>
    </submittedName>
</protein>
<evidence type="ECO:0000256" key="1">
    <source>
        <dbReference type="ARBA" id="ARBA00010088"/>
    </source>
</evidence>